<dbReference type="Pfam" id="PF13561">
    <property type="entry name" value="adh_short_C2"/>
    <property type="match status" value="1"/>
</dbReference>
<dbReference type="EMBL" id="BOOP01000004">
    <property type="protein sequence ID" value="GII36463.1"/>
    <property type="molecule type" value="Genomic_DNA"/>
</dbReference>
<dbReference type="Proteomes" id="UP000622547">
    <property type="component" value="Unassembled WGS sequence"/>
</dbReference>
<evidence type="ECO:0000256" key="1">
    <source>
        <dbReference type="ARBA" id="ARBA00006484"/>
    </source>
</evidence>
<reference evidence="3 4" key="1">
    <citation type="submission" date="2021-01" db="EMBL/GenBank/DDBJ databases">
        <title>Whole genome shotgun sequence of Planotetraspora phitsanulokensis NBRC 104273.</title>
        <authorList>
            <person name="Komaki H."/>
            <person name="Tamura T."/>
        </authorList>
    </citation>
    <scope>NUCLEOTIDE SEQUENCE [LARGE SCALE GENOMIC DNA]</scope>
    <source>
        <strain evidence="3 4">NBRC 104273</strain>
    </source>
</reference>
<evidence type="ECO:0000313" key="3">
    <source>
        <dbReference type="EMBL" id="GII36463.1"/>
    </source>
</evidence>
<proteinExistence type="inferred from homology"/>
<comment type="caution">
    <text evidence="3">The sequence shown here is derived from an EMBL/GenBank/DDBJ whole genome shotgun (WGS) entry which is preliminary data.</text>
</comment>
<dbReference type="FunFam" id="3.40.50.720:FF:000084">
    <property type="entry name" value="Short-chain dehydrogenase reductase"/>
    <property type="match status" value="1"/>
</dbReference>
<protein>
    <submittedName>
        <fullName evidence="3">SDR family oxidoreductase</fullName>
    </submittedName>
</protein>
<keyword evidence="2" id="KW-0560">Oxidoreductase</keyword>
<dbReference type="SUPFAM" id="SSF51735">
    <property type="entry name" value="NAD(P)-binding Rossmann-fold domains"/>
    <property type="match status" value="1"/>
</dbReference>
<organism evidence="3 4">
    <name type="scientific">Planotetraspora phitsanulokensis</name>
    <dbReference type="NCBI Taxonomy" id="575192"/>
    <lineage>
        <taxon>Bacteria</taxon>
        <taxon>Bacillati</taxon>
        <taxon>Actinomycetota</taxon>
        <taxon>Actinomycetes</taxon>
        <taxon>Streptosporangiales</taxon>
        <taxon>Streptosporangiaceae</taxon>
        <taxon>Planotetraspora</taxon>
    </lineage>
</organism>
<evidence type="ECO:0000313" key="4">
    <source>
        <dbReference type="Proteomes" id="UP000622547"/>
    </source>
</evidence>
<dbReference type="PRINTS" id="PR00081">
    <property type="entry name" value="GDHRDH"/>
</dbReference>
<comment type="similarity">
    <text evidence="1">Belongs to the short-chain dehydrogenases/reductases (SDR) family.</text>
</comment>
<dbReference type="InterPro" id="IPR002347">
    <property type="entry name" value="SDR_fam"/>
</dbReference>
<dbReference type="InterPro" id="IPR036291">
    <property type="entry name" value="NAD(P)-bd_dom_sf"/>
</dbReference>
<sequence length="256" mass="26634">MAIPVVLITGALTGIGRAAAFTFAENGAKLVVSGRHEDAGEALVAELRALDTEAMFVRADVRHEADVEGLVDQAVERFGRLDVAVNNAGTEGRVAPIAEQTPESYAGTFDTNVLGTLLSMKHEFRVMAAQGGGSIVNLTSIYGEIGLPSASVYVGSKYAVIGLTKVAALEGAASGIRVNAVAPGYIETAMMQRTTGTDEVRSSVLEVIPLRRFGRPDEIAAAIALVASDACPYLTGQVITVDGGLTAGWPIRTEGM</sequence>
<gene>
    <name evidence="3" type="ORF">Pph01_14660</name>
</gene>
<name>A0A8J3U0W9_9ACTN</name>
<dbReference type="PANTHER" id="PTHR24321:SF8">
    <property type="entry name" value="ESTRADIOL 17-BETA-DEHYDROGENASE 8-RELATED"/>
    <property type="match status" value="1"/>
</dbReference>
<dbReference type="PROSITE" id="PS00061">
    <property type="entry name" value="ADH_SHORT"/>
    <property type="match status" value="1"/>
</dbReference>
<dbReference type="CDD" id="cd05233">
    <property type="entry name" value="SDR_c"/>
    <property type="match status" value="1"/>
</dbReference>
<dbReference type="Gene3D" id="3.40.50.720">
    <property type="entry name" value="NAD(P)-binding Rossmann-like Domain"/>
    <property type="match status" value="1"/>
</dbReference>
<dbReference type="AlphaFoldDB" id="A0A8J3U0W9"/>
<dbReference type="InterPro" id="IPR020904">
    <property type="entry name" value="Sc_DH/Rdtase_CS"/>
</dbReference>
<evidence type="ECO:0000256" key="2">
    <source>
        <dbReference type="ARBA" id="ARBA00023002"/>
    </source>
</evidence>
<dbReference type="NCBIfam" id="NF005559">
    <property type="entry name" value="PRK07231.1"/>
    <property type="match status" value="1"/>
</dbReference>
<accession>A0A8J3U0W9</accession>
<dbReference type="RefSeq" id="WP_204072167.1">
    <property type="nucleotide sequence ID" value="NZ_BAABHI010000012.1"/>
</dbReference>
<dbReference type="GO" id="GO:0016491">
    <property type="term" value="F:oxidoreductase activity"/>
    <property type="evidence" value="ECO:0007669"/>
    <property type="project" value="UniProtKB-KW"/>
</dbReference>
<dbReference type="PANTHER" id="PTHR24321">
    <property type="entry name" value="DEHYDROGENASES, SHORT CHAIN"/>
    <property type="match status" value="1"/>
</dbReference>
<keyword evidence="4" id="KW-1185">Reference proteome</keyword>
<dbReference type="PRINTS" id="PR00080">
    <property type="entry name" value="SDRFAMILY"/>
</dbReference>